<dbReference type="PANTHER" id="PTHR48064">
    <property type="entry name" value="OS01G0750400 PROTEIN"/>
    <property type="match status" value="1"/>
</dbReference>
<feature type="region of interest" description="Disordered" evidence="1">
    <location>
        <begin position="1"/>
        <end position="37"/>
    </location>
</feature>
<organism evidence="2 3">
    <name type="scientific">Linum trigynum</name>
    <dbReference type="NCBI Taxonomy" id="586398"/>
    <lineage>
        <taxon>Eukaryota</taxon>
        <taxon>Viridiplantae</taxon>
        <taxon>Streptophyta</taxon>
        <taxon>Embryophyta</taxon>
        <taxon>Tracheophyta</taxon>
        <taxon>Spermatophyta</taxon>
        <taxon>Magnoliopsida</taxon>
        <taxon>eudicotyledons</taxon>
        <taxon>Gunneridae</taxon>
        <taxon>Pentapetalae</taxon>
        <taxon>rosids</taxon>
        <taxon>fabids</taxon>
        <taxon>Malpighiales</taxon>
        <taxon>Linaceae</taxon>
        <taxon>Linum</taxon>
    </lineage>
</organism>
<gene>
    <name evidence="2" type="ORF">LTRI10_LOCUS2542</name>
</gene>
<dbReference type="AlphaFoldDB" id="A0AAV2CE82"/>
<name>A0AAV2CE82_9ROSI</name>
<evidence type="ECO:0000313" key="3">
    <source>
        <dbReference type="Proteomes" id="UP001497516"/>
    </source>
</evidence>
<evidence type="ECO:0000313" key="2">
    <source>
        <dbReference type="EMBL" id="CAL1354750.1"/>
    </source>
</evidence>
<feature type="compositionally biased region" description="Pro residues" evidence="1">
    <location>
        <begin position="223"/>
        <end position="234"/>
    </location>
</feature>
<dbReference type="Gene3D" id="3.80.10.10">
    <property type="entry name" value="Ribonuclease Inhibitor"/>
    <property type="match status" value="1"/>
</dbReference>
<evidence type="ECO:0000256" key="1">
    <source>
        <dbReference type="SAM" id="MobiDB-lite"/>
    </source>
</evidence>
<dbReference type="InterPro" id="IPR032675">
    <property type="entry name" value="LRR_dom_sf"/>
</dbReference>
<dbReference type="PANTHER" id="PTHR48064:SF1">
    <property type="entry name" value="RECEPTOR-LIKE PROTEIN 51-RELATED"/>
    <property type="match status" value="1"/>
</dbReference>
<sequence length="253" mass="26899">MPTAAAAPAVTPTSSPVTVPPPNTIPSPSNSTHSTLHPKQLRALQSLRIPTAKDPCAQPSLFSHIVSLHLSNCSNGVSLSFTALKSLSTVQSLSFTDIPIIHICFPSDLALALRFFTCVHSLKHLTGVWLSHFVNLTDLTVTDVPVSASGLYVVIGNMHKLRSLTITNANLTCSIPKQLVENLARVELSGNRLKGRIPSSITILENLETLNQVERSPFGPGDPLFPKPTAPPPSSGQQLAHLATYSPDSVAIG</sequence>
<proteinExistence type="predicted"/>
<feature type="region of interest" description="Disordered" evidence="1">
    <location>
        <begin position="215"/>
        <end position="253"/>
    </location>
</feature>
<keyword evidence="3" id="KW-1185">Reference proteome</keyword>
<reference evidence="2 3" key="1">
    <citation type="submission" date="2024-04" db="EMBL/GenBank/DDBJ databases">
        <authorList>
            <person name="Fracassetti M."/>
        </authorList>
    </citation>
    <scope>NUCLEOTIDE SEQUENCE [LARGE SCALE GENOMIC DNA]</scope>
</reference>
<dbReference type="Proteomes" id="UP001497516">
    <property type="component" value="Chromosome 1"/>
</dbReference>
<accession>A0AAV2CE82</accession>
<protein>
    <submittedName>
        <fullName evidence="2">Uncharacterized protein</fullName>
    </submittedName>
</protein>
<dbReference type="SUPFAM" id="SSF52058">
    <property type="entry name" value="L domain-like"/>
    <property type="match status" value="1"/>
</dbReference>
<dbReference type="InterPro" id="IPR053038">
    <property type="entry name" value="RLP_Defense"/>
</dbReference>
<dbReference type="EMBL" id="OZ034813">
    <property type="protein sequence ID" value="CAL1354750.1"/>
    <property type="molecule type" value="Genomic_DNA"/>
</dbReference>
<feature type="compositionally biased region" description="Low complexity" evidence="1">
    <location>
        <begin position="1"/>
        <end position="17"/>
    </location>
</feature>